<evidence type="ECO:0000313" key="3">
    <source>
        <dbReference type="Proteomes" id="UP000019132"/>
    </source>
</evidence>
<dbReference type="HOGENOM" id="CLU_036727_0_0_1"/>
<dbReference type="PANTHER" id="PTHR12436">
    <property type="entry name" value="80 KDA MCM3-ASSOCIATED PROTEIN"/>
    <property type="match status" value="1"/>
</dbReference>
<dbReference type="Gene3D" id="1.25.40.990">
    <property type="match status" value="1"/>
</dbReference>
<dbReference type="InterPro" id="IPR005062">
    <property type="entry name" value="SAC3/GANP/THP3_conserved"/>
</dbReference>
<name>K3WBH6_GLOUD</name>
<dbReference type="InterPro" id="IPR045107">
    <property type="entry name" value="SAC3/GANP/THP3"/>
</dbReference>
<reference evidence="2" key="3">
    <citation type="submission" date="2014-11" db="UniProtKB">
        <authorList>
            <consortium name="EnsemblProtists"/>
        </authorList>
    </citation>
    <scope>IDENTIFICATION</scope>
    <source>
        <strain evidence="2">DAOM BR144</strain>
    </source>
</reference>
<dbReference type="InParanoid" id="K3WBH6"/>
<dbReference type="OMA" id="WDPLELR"/>
<feature type="domain" description="SAC3/GANP/THP3 conserved" evidence="1">
    <location>
        <begin position="7"/>
        <end position="331"/>
    </location>
</feature>
<protein>
    <recommendedName>
        <fullName evidence="1">SAC3/GANP/THP3 conserved domain-containing protein</fullName>
    </recommendedName>
</protein>
<dbReference type="Proteomes" id="UP000019132">
    <property type="component" value="Unassembled WGS sequence"/>
</dbReference>
<dbReference type="AlphaFoldDB" id="K3WBH6"/>
<sequence>MSSCAHMCPRAEVLERSRTNEISRFERPAPHMRSPQHGSLDVFGLAVKKYRRPAAGRIEIDPTQLRPPRVLLETLAHLFTDVLLWPGCGFAWHAPNAHEDDANANPRGRATASEFLALYHFISDRVRSRIEDDVAVQALEQIVRFYVLASLRARQLLPPQPSGHEHVEWSEQLNDQQLASALSQLQVLYRKNDALDEGTNGGGDSSESQSEFVTYDILLHADDPRAISLMLLQVPERVRRSPAVKRALTLFVALQLQDLHSFFRLFSIASPLEKSLLLKHLPAMWKSSVEMMSKAFGKQDRFPLDEFAKWLHLSGHIEAQMLCNAMNLHMEETQQLDAVPSIPKVTESWEDGDAAALEPPVAPPVGFIRFKLVPLNAEIDRALTQRLLVDMAKRIQRLEIEERLQSASDLVRRLGLSQTVKQTESE</sequence>
<dbReference type="eggNOG" id="KOG1860">
    <property type="taxonomic scope" value="Eukaryota"/>
</dbReference>
<keyword evidence="3" id="KW-1185">Reference proteome</keyword>
<dbReference type="Pfam" id="PF03399">
    <property type="entry name" value="SAC3_GANP"/>
    <property type="match status" value="1"/>
</dbReference>
<reference evidence="3" key="1">
    <citation type="journal article" date="2010" name="Genome Biol.">
        <title>Genome sequence of the necrotrophic plant pathogen Pythium ultimum reveals original pathogenicity mechanisms and effector repertoire.</title>
        <authorList>
            <person name="Levesque C.A."/>
            <person name="Brouwer H."/>
            <person name="Cano L."/>
            <person name="Hamilton J.P."/>
            <person name="Holt C."/>
            <person name="Huitema E."/>
            <person name="Raffaele S."/>
            <person name="Robideau G.P."/>
            <person name="Thines M."/>
            <person name="Win J."/>
            <person name="Zerillo M.M."/>
            <person name="Beakes G.W."/>
            <person name="Boore J.L."/>
            <person name="Busam D."/>
            <person name="Dumas B."/>
            <person name="Ferriera S."/>
            <person name="Fuerstenberg S.I."/>
            <person name="Gachon C.M."/>
            <person name="Gaulin E."/>
            <person name="Govers F."/>
            <person name="Grenville-Briggs L."/>
            <person name="Horner N."/>
            <person name="Hostetler J."/>
            <person name="Jiang R.H."/>
            <person name="Johnson J."/>
            <person name="Krajaejun T."/>
            <person name="Lin H."/>
            <person name="Meijer H.J."/>
            <person name="Moore B."/>
            <person name="Morris P."/>
            <person name="Phuntmart V."/>
            <person name="Puiu D."/>
            <person name="Shetty J."/>
            <person name="Stajich J.E."/>
            <person name="Tripathy S."/>
            <person name="Wawra S."/>
            <person name="van West P."/>
            <person name="Whitty B.R."/>
            <person name="Coutinho P.M."/>
            <person name="Henrissat B."/>
            <person name="Martin F."/>
            <person name="Thomas P.D."/>
            <person name="Tyler B.M."/>
            <person name="De Vries R.P."/>
            <person name="Kamoun S."/>
            <person name="Yandell M."/>
            <person name="Tisserat N."/>
            <person name="Buell C.R."/>
        </authorList>
    </citation>
    <scope>NUCLEOTIDE SEQUENCE</scope>
    <source>
        <strain evidence="3">DAOM:BR144</strain>
    </source>
</reference>
<reference evidence="3" key="2">
    <citation type="submission" date="2010-04" db="EMBL/GenBank/DDBJ databases">
        <authorList>
            <person name="Buell R."/>
            <person name="Hamilton J."/>
            <person name="Hostetler J."/>
        </authorList>
    </citation>
    <scope>NUCLEOTIDE SEQUENCE [LARGE SCALE GENOMIC DNA]</scope>
    <source>
        <strain evidence="3">DAOM:BR144</strain>
    </source>
</reference>
<dbReference type="GO" id="GO:0005737">
    <property type="term" value="C:cytoplasm"/>
    <property type="evidence" value="ECO:0007669"/>
    <property type="project" value="TreeGrafter"/>
</dbReference>
<dbReference type="GO" id="GO:0006406">
    <property type="term" value="P:mRNA export from nucleus"/>
    <property type="evidence" value="ECO:0007669"/>
    <property type="project" value="TreeGrafter"/>
</dbReference>
<organism evidence="2 3">
    <name type="scientific">Globisporangium ultimum (strain ATCC 200006 / CBS 805.95 / DAOM BR144)</name>
    <name type="common">Pythium ultimum</name>
    <dbReference type="NCBI Taxonomy" id="431595"/>
    <lineage>
        <taxon>Eukaryota</taxon>
        <taxon>Sar</taxon>
        <taxon>Stramenopiles</taxon>
        <taxon>Oomycota</taxon>
        <taxon>Peronosporomycetes</taxon>
        <taxon>Pythiales</taxon>
        <taxon>Pythiaceae</taxon>
        <taxon>Globisporangium</taxon>
    </lineage>
</organism>
<dbReference type="VEuPathDB" id="FungiDB:PYU1_G002314"/>
<dbReference type="EnsemblProtists" id="PYU1_T002317">
    <property type="protein sequence ID" value="PYU1_T002317"/>
    <property type="gene ID" value="PYU1_G002314"/>
</dbReference>
<evidence type="ECO:0000259" key="1">
    <source>
        <dbReference type="Pfam" id="PF03399"/>
    </source>
</evidence>
<proteinExistence type="predicted"/>
<accession>K3WBH6</accession>
<dbReference type="GO" id="GO:0070390">
    <property type="term" value="C:transcription export complex 2"/>
    <property type="evidence" value="ECO:0007669"/>
    <property type="project" value="TreeGrafter"/>
</dbReference>
<dbReference type="STRING" id="431595.K3WBH6"/>
<evidence type="ECO:0000313" key="2">
    <source>
        <dbReference type="EnsemblProtists" id="PYU1_T002317"/>
    </source>
</evidence>
<dbReference type="PANTHER" id="PTHR12436:SF3">
    <property type="entry name" value="GERMINAL-CENTER ASSOCIATED NUCLEAR PROTEIN"/>
    <property type="match status" value="1"/>
</dbReference>